<dbReference type="PANTHER" id="PTHR32347:SF23">
    <property type="entry name" value="BLL5650 PROTEIN"/>
    <property type="match status" value="1"/>
</dbReference>
<keyword evidence="3" id="KW-1133">Transmembrane helix</keyword>
<keyword evidence="3" id="KW-0472">Membrane</keyword>
<organism evidence="4 5">
    <name type="scientific">Alloalcanivorax gelatiniphagus</name>
    <dbReference type="NCBI Taxonomy" id="1194167"/>
    <lineage>
        <taxon>Bacteria</taxon>
        <taxon>Pseudomonadati</taxon>
        <taxon>Pseudomonadota</taxon>
        <taxon>Gammaproteobacteria</taxon>
        <taxon>Oceanospirillales</taxon>
        <taxon>Alcanivoracaceae</taxon>
        <taxon>Alloalcanivorax</taxon>
    </lineage>
</organism>
<dbReference type="InterPro" id="IPR050465">
    <property type="entry name" value="UPF0194_transport"/>
</dbReference>
<dbReference type="Gene3D" id="2.40.50.100">
    <property type="match status" value="1"/>
</dbReference>
<dbReference type="PANTHER" id="PTHR32347">
    <property type="entry name" value="EFFLUX SYSTEM COMPONENT YKNX-RELATED"/>
    <property type="match status" value="1"/>
</dbReference>
<evidence type="ECO:0000256" key="1">
    <source>
        <dbReference type="ARBA" id="ARBA00004196"/>
    </source>
</evidence>
<evidence type="ECO:0000256" key="3">
    <source>
        <dbReference type="SAM" id="Phobius"/>
    </source>
</evidence>
<keyword evidence="5" id="KW-1185">Reference proteome</keyword>
<evidence type="ECO:0000256" key="2">
    <source>
        <dbReference type="ARBA" id="ARBA00023054"/>
    </source>
</evidence>
<dbReference type="Proteomes" id="UP000739180">
    <property type="component" value="Unassembled WGS sequence"/>
</dbReference>
<comment type="subcellular location">
    <subcellularLocation>
        <location evidence="1">Cell envelope</location>
    </subcellularLocation>
</comment>
<comment type="caution">
    <text evidence="4">The sequence shown here is derived from an EMBL/GenBank/DDBJ whole genome shotgun (WGS) entry which is preliminary data.</text>
</comment>
<dbReference type="Gene3D" id="1.10.287.470">
    <property type="entry name" value="Helix hairpin bin"/>
    <property type="match status" value="1"/>
</dbReference>
<gene>
    <name evidence="4" type="ORF">FGS76_06435</name>
</gene>
<evidence type="ECO:0000313" key="4">
    <source>
        <dbReference type="EMBL" id="TMW13760.1"/>
    </source>
</evidence>
<accession>A0ABY2XQ37</accession>
<dbReference type="Gene3D" id="2.40.30.170">
    <property type="match status" value="1"/>
</dbReference>
<dbReference type="SUPFAM" id="SSF111369">
    <property type="entry name" value="HlyD-like secretion proteins"/>
    <property type="match status" value="1"/>
</dbReference>
<keyword evidence="2" id="KW-0175">Coiled coil</keyword>
<feature type="transmembrane region" description="Helical" evidence="3">
    <location>
        <begin position="181"/>
        <end position="201"/>
    </location>
</feature>
<evidence type="ECO:0000313" key="5">
    <source>
        <dbReference type="Proteomes" id="UP000739180"/>
    </source>
</evidence>
<dbReference type="RefSeq" id="WP_138771800.1">
    <property type="nucleotide sequence ID" value="NZ_JBHSSX010000020.1"/>
</dbReference>
<reference evidence="4 5" key="1">
    <citation type="submission" date="2019-05" db="EMBL/GenBank/DDBJ databases">
        <title>Genome of Alcanivorax gelatiniphagus, an oil degrading marine bacteria.</title>
        <authorList>
            <person name="Kwon K.K."/>
        </authorList>
    </citation>
    <scope>NUCLEOTIDE SEQUENCE [LARGE SCALE GENOMIC DNA]</scope>
    <source>
        <strain evidence="4 5">MEBiC 08158</strain>
    </source>
</reference>
<dbReference type="EMBL" id="VCQT01000022">
    <property type="protein sequence ID" value="TMW13760.1"/>
    <property type="molecule type" value="Genomic_DNA"/>
</dbReference>
<keyword evidence="3" id="KW-0812">Transmembrane</keyword>
<proteinExistence type="predicted"/>
<sequence>MNQRVIPGAGVSTDRLASLIALQQRLLDAEDLAQAEYVLVNDSAYPFPARQLILFRHGTLRAHSGAAEVDAQSPYLQWVRRVARAFQWDQDGDAGPAREVDKAALAERSPELAEQWNEYWPARGLWVPINAGGRARGGLLLLRERAWSEAEGRLLGHWLATAEPVLARLSRRPPLTSKRKLAVAAAVLVTLALVSIIPVPLSMLGNAEIVPEASSIVRAPIEGVVARLAVSANQSVEQGQLLVEMDDARIRGRLAAAEQALAVARARYQRARQSAFSDPKASAELPVLSAQVDQAAEDVAFYSGELERVRVTAPRAGVALVQNPDDWAGRPVQLGEKLMEVADTHGSEVELWLPAADVIPLADGAEVSLFLNVDPAAVRHATLTQVNYRAEQAPNGVLAYRAHARLAEGEALPRVGWRGTARVEGEQVTLAYYLLRRPWATVRSWLGW</sequence>
<name>A0ABY2XQ37_9GAMM</name>
<protein>
    <submittedName>
        <fullName evidence="4">HlyD family efflux transporter periplasmic adaptor subunit</fullName>
    </submittedName>
</protein>